<dbReference type="Gene3D" id="3.90.550.10">
    <property type="entry name" value="Spore Coat Polysaccharide Biosynthesis Protein SpsA, Chain A"/>
    <property type="match status" value="1"/>
</dbReference>
<organism evidence="4 5">
    <name type="scientific">Ferroplasma acidiphilum</name>
    <dbReference type="NCBI Taxonomy" id="74969"/>
    <lineage>
        <taxon>Archaea</taxon>
        <taxon>Methanobacteriati</taxon>
        <taxon>Thermoplasmatota</taxon>
        <taxon>Thermoplasmata</taxon>
        <taxon>Thermoplasmatales</taxon>
        <taxon>Ferroplasmaceae</taxon>
        <taxon>Ferroplasma</taxon>
    </lineage>
</organism>
<keyword evidence="4" id="KW-0808">Transferase</keyword>
<dbReference type="SUPFAM" id="SSF51161">
    <property type="entry name" value="Trimeric LpxA-like enzymes"/>
    <property type="match status" value="1"/>
</dbReference>
<dbReference type="InterPro" id="IPR056729">
    <property type="entry name" value="GMPPB_C"/>
</dbReference>
<feature type="domain" description="Nucleotidyl transferase" evidence="2">
    <location>
        <begin position="2"/>
        <end position="236"/>
    </location>
</feature>
<dbReference type="InterPro" id="IPR005908">
    <property type="entry name" value="G1P_thy_trans_l"/>
</dbReference>
<dbReference type="NCBIfam" id="TIGR01208">
    <property type="entry name" value="rmlA_long"/>
    <property type="match status" value="1"/>
</dbReference>
<dbReference type="InterPro" id="IPR029044">
    <property type="entry name" value="Nucleotide-diphossugar_trans"/>
</dbReference>
<evidence type="ECO:0000259" key="2">
    <source>
        <dbReference type="Pfam" id="PF00483"/>
    </source>
</evidence>
<dbReference type="Gene3D" id="2.160.10.10">
    <property type="entry name" value="Hexapeptide repeat proteins"/>
    <property type="match status" value="1"/>
</dbReference>
<dbReference type="InterPro" id="IPR011004">
    <property type="entry name" value="Trimer_LpxA-like_sf"/>
</dbReference>
<dbReference type="AlphaFoldDB" id="A0A1V0N3N4"/>
<dbReference type="KEGG" id="fai:FAD_0876"/>
<dbReference type="PANTHER" id="PTHR42883">
    <property type="entry name" value="GLUCOSE-1-PHOSPHATE THYMIDYLTRANSFERASE"/>
    <property type="match status" value="1"/>
</dbReference>
<reference evidence="4 5" key="1">
    <citation type="submission" date="2011-10" db="EMBL/GenBank/DDBJ databases">
        <title>Metabolic and evolutionary patterns in the extreme acidophile Ferroplasma acidiphilum.</title>
        <authorList>
            <person name="Golyshina O.V."/>
            <person name="Kozyavkin S.A."/>
            <person name="Tatusov R.L."/>
            <person name="Slesarev A.I."/>
            <person name="Golyshin P.N."/>
        </authorList>
    </citation>
    <scope>NUCLEOTIDE SEQUENCE [LARGE SCALE GENOMIC DNA]</scope>
    <source>
        <strain evidence="5">Y</strain>
    </source>
</reference>
<accession>A0A1V0N3N4</accession>
<dbReference type="CDD" id="cd04189">
    <property type="entry name" value="G1P_TT_long"/>
    <property type="match status" value="1"/>
</dbReference>
<dbReference type="STRING" id="74969.FAD_0876"/>
<evidence type="ECO:0000256" key="1">
    <source>
        <dbReference type="ARBA" id="ARBA00013414"/>
    </source>
</evidence>
<keyword evidence="5" id="KW-1185">Reference proteome</keyword>
<gene>
    <name evidence="4" type="ORF">FAD_0876</name>
</gene>
<name>A0A1V0N3N4_9ARCH</name>
<dbReference type="RefSeq" id="WP_081142108.1">
    <property type="nucleotide sequence ID" value="NZ_CP015363.1"/>
</dbReference>
<proteinExistence type="predicted"/>
<dbReference type="EMBL" id="CP015363">
    <property type="protein sequence ID" value="ARD84770.1"/>
    <property type="molecule type" value="Genomic_DNA"/>
</dbReference>
<evidence type="ECO:0000313" key="4">
    <source>
        <dbReference type="EMBL" id="ARD84770.1"/>
    </source>
</evidence>
<evidence type="ECO:0000259" key="3">
    <source>
        <dbReference type="Pfam" id="PF25087"/>
    </source>
</evidence>
<evidence type="ECO:0000313" key="5">
    <source>
        <dbReference type="Proteomes" id="UP000192050"/>
    </source>
</evidence>
<dbReference type="InterPro" id="IPR005835">
    <property type="entry name" value="NTP_transferase_dom"/>
</dbReference>
<dbReference type="Pfam" id="PF25087">
    <property type="entry name" value="GMPPB_C"/>
    <property type="match status" value="1"/>
</dbReference>
<feature type="domain" description="Mannose-1-phosphate guanyltransferase C-terminal" evidence="3">
    <location>
        <begin position="265"/>
        <end position="333"/>
    </location>
</feature>
<dbReference type="Proteomes" id="UP000192050">
    <property type="component" value="Chromosome"/>
</dbReference>
<dbReference type="GeneID" id="31676380"/>
<sequence length="351" mass="39048">MKGIILHGGAGTRLRPLTHTGPKQLIPIANKPMSQYVLEYLTDAGINDICMILGDISPEKVKDYYGDGSEFNCNIQYIDQGAPLGIANAISLTSNFVGNDKFVVILGDNLIEGKIKTFMDKFEKYNYDAFIVLTKSMHPKDFGVAEFRNNKLVNLVEKPENPPSNYVLTGIYFFTPLIFDYIKKLKPSWRNEYEITEAIQLLLKDNKNIGYDIIDGWWKDTGTVDDILAANMLILDRGRNIEERANVKGKVAIGKNVVLSDDSLIRGPAIIGDNTVIQDKTFIGPYTSIGDNCTIKKASIENSIIMDNSNIDTENTIVDSIIGENSVIMNANLLKPAGKRLLLGENSRIYI</sequence>
<dbReference type="SUPFAM" id="SSF53448">
    <property type="entry name" value="Nucleotide-diphospho-sugar transferases"/>
    <property type="match status" value="1"/>
</dbReference>
<dbReference type="Pfam" id="PF00483">
    <property type="entry name" value="NTP_transferase"/>
    <property type="match status" value="1"/>
</dbReference>
<dbReference type="OrthoDB" id="57352at2157"/>
<protein>
    <recommendedName>
        <fullName evidence="1">Bifunctional protein GlmU</fullName>
    </recommendedName>
</protein>
<dbReference type="PANTHER" id="PTHR42883:SF2">
    <property type="entry name" value="THYMIDYLYLTRANSFERASE"/>
    <property type="match status" value="1"/>
</dbReference>
<dbReference type="GO" id="GO:0016740">
    <property type="term" value="F:transferase activity"/>
    <property type="evidence" value="ECO:0007669"/>
    <property type="project" value="UniProtKB-KW"/>
</dbReference>